<organism evidence="1 3">
    <name type="scientific">Pyrenophora tritici-repentis</name>
    <dbReference type="NCBI Taxonomy" id="45151"/>
    <lineage>
        <taxon>Eukaryota</taxon>
        <taxon>Fungi</taxon>
        <taxon>Dikarya</taxon>
        <taxon>Ascomycota</taxon>
        <taxon>Pezizomycotina</taxon>
        <taxon>Dothideomycetes</taxon>
        <taxon>Pleosporomycetidae</taxon>
        <taxon>Pleosporales</taxon>
        <taxon>Pleosporineae</taxon>
        <taxon>Pleosporaceae</taxon>
        <taxon>Pyrenophora</taxon>
    </lineage>
</organism>
<reference evidence="4" key="4">
    <citation type="journal article" date="2022" name="Microb. Genom.">
        <title>A global pangenome for the wheat fungal pathogen Pyrenophora tritici-repentis and prediction of effector protein structural homology.</title>
        <authorList>
            <person name="Moolhuijzen P.M."/>
            <person name="See P.T."/>
            <person name="Shi G."/>
            <person name="Powell H.R."/>
            <person name="Cockram J."/>
            <person name="Jorgensen L.N."/>
            <person name="Benslimane H."/>
            <person name="Strelkov S.E."/>
            <person name="Turner J."/>
            <person name="Liu Z."/>
            <person name="Moffat C.S."/>
        </authorList>
    </citation>
    <scope>NUCLEOTIDE SEQUENCE [LARGE SCALE GENOMIC DNA]</scope>
</reference>
<evidence type="ECO:0000313" key="3">
    <source>
        <dbReference type="Proteomes" id="UP000245464"/>
    </source>
</evidence>
<sequence length="113" mass="12726">MSKVIAAIKKNDVMQAFLAYATVTAILVTANMIQHYGAFAELKGRMSLLETKVKLMETEINMINTQMEIQTNLIRAIIQVDPFGKRRLRVGLTDYRSCGLLDELCGFDDLDPK</sequence>
<protein>
    <submittedName>
        <fullName evidence="1">Uncharacterized protein</fullName>
    </submittedName>
</protein>
<dbReference type="Proteomes" id="UP000249757">
    <property type="component" value="Unassembled WGS sequence"/>
</dbReference>
<reference evidence="2" key="3">
    <citation type="journal article" date="2022" name="bioRxiv">
        <title>A global pangenome for the wheat fungal pathogen Pyrenophora tritici-repentis and prediction of effector protein structural homology.</title>
        <authorList>
            <person name="Moolhuijzen P."/>
            <person name="See P.T."/>
            <person name="Shi G."/>
            <person name="Powell H.R."/>
            <person name="Cockram J."/>
            <person name="Jorgensen L.N."/>
            <person name="Benslimane H."/>
            <person name="Strelkov S.E."/>
            <person name="Turner J."/>
            <person name="Liu Z."/>
            <person name="Moffat C.S."/>
        </authorList>
    </citation>
    <scope>NUCLEOTIDE SEQUENCE</scope>
    <source>
        <strain evidence="2">86-124</strain>
    </source>
</reference>
<dbReference type="EMBL" id="NRDI02000010">
    <property type="protein sequence ID" value="KAI1513045.1"/>
    <property type="molecule type" value="Genomic_DNA"/>
</dbReference>
<reference evidence="1 3" key="1">
    <citation type="journal article" date="2018" name="BMC Genomics">
        <title>Comparative genomics of the wheat fungal pathogen Pyrenophora tritici-repentis reveals chromosomal variations and genome plasticity.</title>
        <authorList>
            <person name="Moolhuijzen P."/>
            <person name="See P.T."/>
            <person name="Hane J.K."/>
            <person name="Shi G."/>
            <person name="Liu Z."/>
            <person name="Oliver R.P."/>
            <person name="Moffat C.S."/>
        </authorList>
    </citation>
    <scope>NUCLEOTIDE SEQUENCE [LARGE SCALE GENOMIC DNA]</scope>
    <source>
        <strain evidence="1">M4</strain>
    </source>
</reference>
<evidence type="ECO:0000313" key="2">
    <source>
        <dbReference type="EMBL" id="KAI1513045.1"/>
    </source>
</evidence>
<reference evidence="2" key="2">
    <citation type="submission" date="2021-05" db="EMBL/GenBank/DDBJ databases">
        <authorList>
            <person name="Moolhuijzen P.M."/>
            <person name="Moffat C.S."/>
        </authorList>
    </citation>
    <scope>NUCLEOTIDE SEQUENCE</scope>
    <source>
        <strain evidence="2">86-124</strain>
    </source>
</reference>
<dbReference type="EMBL" id="NQIK02000001">
    <property type="protein sequence ID" value="KAF7579174.1"/>
    <property type="molecule type" value="Genomic_DNA"/>
</dbReference>
<evidence type="ECO:0000313" key="1">
    <source>
        <dbReference type="EMBL" id="KAF7579174.1"/>
    </source>
</evidence>
<dbReference type="Proteomes" id="UP000245464">
    <property type="component" value="Chromosome 1"/>
</dbReference>
<proteinExistence type="predicted"/>
<evidence type="ECO:0000313" key="4">
    <source>
        <dbReference type="Proteomes" id="UP000249757"/>
    </source>
</evidence>
<dbReference type="AlphaFoldDB" id="A0A2W1E941"/>
<accession>A0A2W1E941</accession>
<name>A0A2W1E941_9PLEO</name>
<gene>
    <name evidence="2" type="ORF">Ptr86124_008065</name>
    <name evidence="1" type="ORF">PtrM4_034140</name>
</gene>
<comment type="caution">
    <text evidence="1">The sequence shown here is derived from an EMBL/GenBank/DDBJ whole genome shotgun (WGS) entry which is preliminary data.</text>
</comment>
<keyword evidence="4" id="KW-1185">Reference proteome</keyword>